<evidence type="ECO:0000313" key="1">
    <source>
        <dbReference type="EMBL" id="KAF9456951.1"/>
    </source>
</evidence>
<dbReference type="AlphaFoldDB" id="A0A9P6C952"/>
<comment type="caution">
    <text evidence="1">The sequence shown here is derived from an EMBL/GenBank/DDBJ whole genome shotgun (WGS) entry which is preliminary data.</text>
</comment>
<gene>
    <name evidence="1" type="ORF">BDZ94DRAFT_1274376</name>
</gene>
<name>A0A9P6C952_9AGAR</name>
<keyword evidence="2" id="KW-1185">Reference proteome</keyword>
<dbReference type="EMBL" id="MU150394">
    <property type="protein sequence ID" value="KAF9456951.1"/>
    <property type="molecule type" value="Genomic_DNA"/>
</dbReference>
<proteinExistence type="predicted"/>
<organism evidence="1 2">
    <name type="scientific">Collybia nuda</name>
    <dbReference type="NCBI Taxonomy" id="64659"/>
    <lineage>
        <taxon>Eukaryota</taxon>
        <taxon>Fungi</taxon>
        <taxon>Dikarya</taxon>
        <taxon>Basidiomycota</taxon>
        <taxon>Agaricomycotina</taxon>
        <taxon>Agaricomycetes</taxon>
        <taxon>Agaricomycetidae</taxon>
        <taxon>Agaricales</taxon>
        <taxon>Tricholomatineae</taxon>
        <taxon>Clitocybaceae</taxon>
        <taxon>Collybia</taxon>
    </lineage>
</organism>
<evidence type="ECO:0000313" key="2">
    <source>
        <dbReference type="Proteomes" id="UP000807353"/>
    </source>
</evidence>
<dbReference type="Proteomes" id="UP000807353">
    <property type="component" value="Unassembled WGS sequence"/>
</dbReference>
<accession>A0A9P6C952</accession>
<reference evidence="1" key="1">
    <citation type="submission" date="2020-11" db="EMBL/GenBank/DDBJ databases">
        <authorList>
            <consortium name="DOE Joint Genome Institute"/>
            <person name="Ahrendt S."/>
            <person name="Riley R."/>
            <person name="Andreopoulos W."/>
            <person name="Labutti K."/>
            <person name="Pangilinan J."/>
            <person name="Ruiz-Duenas F.J."/>
            <person name="Barrasa J.M."/>
            <person name="Sanchez-Garcia M."/>
            <person name="Camarero S."/>
            <person name="Miyauchi S."/>
            <person name="Serrano A."/>
            <person name="Linde D."/>
            <person name="Babiker R."/>
            <person name="Drula E."/>
            <person name="Ayuso-Fernandez I."/>
            <person name="Pacheco R."/>
            <person name="Padilla G."/>
            <person name="Ferreira P."/>
            <person name="Barriuso J."/>
            <person name="Kellner H."/>
            <person name="Castanera R."/>
            <person name="Alfaro M."/>
            <person name="Ramirez L."/>
            <person name="Pisabarro A.G."/>
            <person name="Kuo A."/>
            <person name="Tritt A."/>
            <person name="Lipzen A."/>
            <person name="He G."/>
            <person name="Yan M."/>
            <person name="Ng V."/>
            <person name="Cullen D."/>
            <person name="Martin F."/>
            <person name="Rosso M.-N."/>
            <person name="Henrissat B."/>
            <person name="Hibbett D."/>
            <person name="Martinez A.T."/>
            <person name="Grigoriev I.V."/>
        </authorList>
    </citation>
    <scope>NUCLEOTIDE SEQUENCE</scope>
    <source>
        <strain evidence="1">CBS 247.69</strain>
    </source>
</reference>
<sequence>MWNSSPFPIPLPSKRPMQHTKYNPHTYICPFSISGCRSLCQSTSGHSSPPKLLLHLALQVLLTLISTMKGLIPYLVTQTWITLFLHSHHIGTVGP</sequence>
<protein>
    <submittedName>
        <fullName evidence="1">Uncharacterized protein</fullName>
    </submittedName>
</protein>